<keyword evidence="2" id="KW-1185">Reference proteome</keyword>
<reference evidence="1 2" key="2">
    <citation type="journal article" date="2016" name="Science">
        <title>A bacterium that degrades and assimilates poly(ethylene terephthalate).</title>
        <authorList>
            <person name="Yoshida S."/>
            <person name="Hiraga K."/>
            <person name="Takehana T."/>
            <person name="Taniguchi I."/>
            <person name="Yamaji H."/>
            <person name="Maeda Y."/>
            <person name="Toyohara K."/>
            <person name="Miyamoto K."/>
            <person name="Kimura Y."/>
            <person name="Oda K."/>
        </authorList>
    </citation>
    <scope>NUCLEOTIDE SEQUENCE [LARGE SCALE GENOMIC DNA]</scope>
    <source>
        <strain evidence="2">NBRC 110686 / TISTR 2288 / 201-F6</strain>
    </source>
</reference>
<dbReference type="EMBL" id="BBYR01000024">
    <property type="protein sequence ID" value="GAP35593.1"/>
    <property type="molecule type" value="Genomic_DNA"/>
</dbReference>
<evidence type="ECO:0000313" key="2">
    <source>
        <dbReference type="Proteomes" id="UP000037660"/>
    </source>
</evidence>
<comment type="caution">
    <text evidence="1">The sequence shown here is derived from an EMBL/GenBank/DDBJ whole genome shotgun (WGS) entry which is preliminary data.</text>
</comment>
<sequence>MRVHGATNNTLSARALLELMSEGPWQCRATAHEGGHPNDPDPDPYLHFNIRILRQERTYHVRCHEHRLGGVVVFQVTFQGA</sequence>
<organism evidence="1 2">
    <name type="scientific">Piscinibacter sakaiensis</name>
    <name type="common">Ideonella sakaiensis</name>
    <dbReference type="NCBI Taxonomy" id="1547922"/>
    <lineage>
        <taxon>Bacteria</taxon>
        <taxon>Pseudomonadati</taxon>
        <taxon>Pseudomonadota</taxon>
        <taxon>Betaproteobacteria</taxon>
        <taxon>Burkholderiales</taxon>
        <taxon>Sphaerotilaceae</taxon>
        <taxon>Piscinibacter</taxon>
    </lineage>
</organism>
<accession>A0A0K8NYY5</accession>
<protein>
    <submittedName>
        <fullName evidence="1">Uncharacterized protein</fullName>
    </submittedName>
</protein>
<proteinExistence type="predicted"/>
<gene>
    <name evidence="1" type="ORF">ISF6_1366</name>
</gene>
<dbReference type="Proteomes" id="UP000037660">
    <property type="component" value="Unassembled WGS sequence"/>
</dbReference>
<dbReference type="AlphaFoldDB" id="A0A0K8NYY5"/>
<name>A0A0K8NYY5_PISS1</name>
<evidence type="ECO:0000313" key="1">
    <source>
        <dbReference type="EMBL" id="GAP35593.1"/>
    </source>
</evidence>
<reference evidence="2" key="1">
    <citation type="submission" date="2015-07" db="EMBL/GenBank/DDBJ databases">
        <title>Discovery of a poly(ethylene terephthalate assimilation.</title>
        <authorList>
            <person name="Yoshida S."/>
            <person name="Hiraga K."/>
            <person name="Takehana T."/>
            <person name="Taniguchi I."/>
            <person name="Yamaji H."/>
            <person name="Maeda Y."/>
            <person name="Toyohara K."/>
            <person name="Miyamoto K."/>
            <person name="Kimura Y."/>
            <person name="Oda K."/>
        </authorList>
    </citation>
    <scope>NUCLEOTIDE SEQUENCE [LARGE SCALE GENOMIC DNA]</scope>
    <source>
        <strain evidence="2">NBRC 110686 / TISTR 2288 / 201-F6</strain>
    </source>
</reference>